<sequence length="316" mass="35354">MDVQVTNEKQGALNMAVGALIGILALLLYLFLGSRNETLEVQKLLTSKVEQFASTQLKLDSISTVLDQKIVEVRKLGGNVAELERIRRQLATDKKRLKYDLSFSIQKYTLKIRDYKNFLALHEADVLKLKDENGSLRSRTRALEEEKETILSENEGLKHEKAELAKTVVDYSLQNADLANKITMASAMKAVNVETVAVSANGKERRGGSYKASRIDRLKVTFIMPSNPVATKENKEIYLRLLDANGAVVSESGVGGILLYEGHELGYSIRQTVPFENNDQRVDIFFRRDGVYKPGTYTAELYSEGLRIGGGRFDVK</sequence>
<dbReference type="EMBL" id="CP059732">
    <property type="protein sequence ID" value="QMW04565.1"/>
    <property type="molecule type" value="Genomic_DNA"/>
</dbReference>
<keyword evidence="1" id="KW-0175">Coiled coil</keyword>
<evidence type="ECO:0000256" key="2">
    <source>
        <dbReference type="SAM" id="Phobius"/>
    </source>
</evidence>
<dbReference type="AlphaFoldDB" id="A0A7G5H0C3"/>
<dbReference type="Proteomes" id="UP000515369">
    <property type="component" value="Chromosome"/>
</dbReference>
<feature type="coiled-coil region" evidence="1">
    <location>
        <begin position="126"/>
        <end position="160"/>
    </location>
</feature>
<keyword evidence="4" id="KW-1185">Reference proteome</keyword>
<name>A0A7G5H0C3_9BACT</name>
<evidence type="ECO:0008006" key="5">
    <source>
        <dbReference type="Google" id="ProtNLM"/>
    </source>
</evidence>
<evidence type="ECO:0000256" key="1">
    <source>
        <dbReference type="SAM" id="Coils"/>
    </source>
</evidence>
<accession>A0A7G5H0C3</accession>
<organism evidence="3 4">
    <name type="scientific">Spirosoma foliorum</name>
    <dbReference type="NCBI Taxonomy" id="2710596"/>
    <lineage>
        <taxon>Bacteria</taxon>
        <taxon>Pseudomonadati</taxon>
        <taxon>Bacteroidota</taxon>
        <taxon>Cytophagia</taxon>
        <taxon>Cytophagales</taxon>
        <taxon>Cytophagaceae</taxon>
        <taxon>Spirosoma</taxon>
    </lineage>
</organism>
<dbReference type="KEGG" id="sfol:H3H32_06415"/>
<feature type="transmembrane region" description="Helical" evidence="2">
    <location>
        <begin position="12"/>
        <end position="32"/>
    </location>
</feature>
<evidence type="ECO:0000313" key="3">
    <source>
        <dbReference type="EMBL" id="QMW04565.1"/>
    </source>
</evidence>
<dbReference type="RefSeq" id="WP_182461880.1">
    <property type="nucleotide sequence ID" value="NZ_CP059732.1"/>
</dbReference>
<protein>
    <recommendedName>
        <fullName evidence="5">Chromosome segregation protein SMC</fullName>
    </recommendedName>
</protein>
<keyword evidence="2" id="KW-0812">Transmembrane</keyword>
<reference evidence="3 4" key="1">
    <citation type="submission" date="2020-07" db="EMBL/GenBank/DDBJ databases">
        <title>Spirosoma foliorum sp. nov., isolated from the leaves on the Nejang mountain Korea, Republic of.</title>
        <authorList>
            <person name="Ho H."/>
            <person name="Lee Y.-J."/>
            <person name="Nurcahyanto D.-A."/>
            <person name="Kim S.-G."/>
        </authorList>
    </citation>
    <scope>NUCLEOTIDE SEQUENCE [LARGE SCALE GENOMIC DNA]</scope>
    <source>
        <strain evidence="3 4">PL0136</strain>
    </source>
</reference>
<keyword evidence="2" id="KW-0472">Membrane</keyword>
<gene>
    <name evidence="3" type="ORF">H3H32_06415</name>
</gene>
<evidence type="ECO:0000313" key="4">
    <source>
        <dbReference type="Proteomes" id="UP000515369"/>
    </source>
</evidence>
<keyword evidence="2" id="KW-1133">Transmembrane helix</keyword>
<proteinExistence type="predicted"/>